<accession>A0A1Q9AXP5</accession>
<feature type="chain" id="PRO_5010341430" evidence="1">
    <location>
        <begin position="21"/>
        <end position="106"/>
    </location>
</feature>
<dbReference type="AlphaFoldDB" id="A0A1Q9AXP5"/>
<evidence type="ECO:0000256" key="1">
    <source>
        <dbReference type="SAM" id="SignalP"/>
    </source>
</evidence>
<organism evidence="2 3">
    <name type="scientific">Xaviernesmea oryzae</name>
    <dbReference type="NCBI Taxonomy" id="464029"/>
    <lineage>
        <taxon>Bacteria</taxon>
        <taxon>Pseudomonadati</taxon>
        <taxon>Pseudomonadota</taxon>
        <taxon>Alphaproteobacteria</taxon>
        <taxon>Hyphomicrobiales</taxon>
        <taxon>Rhizobiaceae</taxon>
        <taxon>Rhizobium/Agrobacterium group</taxon>
        <taxon>Xaviernesmea</taxon>
    </lineage>
</organism>
<dbReference type="EMBL" id="MKIP01000037">
    <property type="protein sequence ID" value="OLP60200.1"/>
    <property type="molecule type" value="Genomic_DNA"/>
</dbReference>
<gene>
    <name evidence="2" type="ORF">BJF93_14615</name>
</gene>
<proteinExistence type="predicted"/>
<feature type="signal peptide" evidence="1">
    <location>
        <begin position="1"/>
        <end position="20"/>
    </location>
</feature>
<dbReference type="OrthoDB" id="7709182at2"/>
<comment type="caution">
    <text evidence="2">The sequence shown here is derived from an EMBL/GenBank/DDBJ whole genome shotgun (WGS) entry which is preliminary data.</text>
</comment>
<keyword evidence="1" id="KW-0732">Signal</keyword>
<name>A0A1Q9AXP5_9HYPH</name>
<reference evidence="2 3" key="1">
    <citation type="submission" date="2016-09" db="EMBL/GenBank/DDBJ databases">
        <title>Rhizobium sp. nov., a novel species isolated from the rice rhizosphere.</title>
        <authorList>
            <person name="Zhao J."/>
            <person name="Zhang X."/>
        </authorList>
    </citation>
    <scope>NUCLEOTIDE SEQUENCE [LARGE SCALE GENOMIC DNA]</scope>
    <source>
        <strain evidence="2 3">1.7048</strain>
    </source>
</reference>
<keyword evidence="3" id="KW-1185">Reference proteome</keyword>
<evidence type="ECO:0000313" key="3">
    <source>
        <dbReference type="Proteomes" id="UP000186364"/>
    </source>
</evidence>
<dbReference type="RefSeq" id="WP_075627217.1">
    <property type="nucleotide sequence ID" value="NZ_FOAM01000001.1"/>
</dbReference>
<evidence type="ECO:0000313" key="2">
    <source>
        <dbReference type="EMBL" id="OLP60200.1"/>
    </source>
</evidence>
<sequence>MKTIMAAMMAAALLAGTAEAAPVERAATKAEIEKLAIGHTVSGSMRYMPNGRYTYNGGSPGTYKILAGQVCVAFDRGGRRCDKIVTSDGKTFTLINAQGKRFPYRN</sequence>
<dbReference type="Proteomes" id="UP000186364">
    <property type="component" value="Unassembled WGS sequence"/>
</dbReference>
<protein>
    <submittedName>
        <fullName evidence="2">Uncharacterized protein</fullName>
    </submittedName>
</protein>